<dbReference type="Proteomes" id="UP001367508">
    <property type="component" value="Unassembled WGS sequence"/>
</dbReference>
<comment type="caution">
    <text evidence="1">The sequence shown here is derived from an EMBL/GenBank/DDBJ whole genome shotgun (WGS) entry which is preliminary data.</text>
</comment>
<name>A0AAN9L6X2_CANGL</name>
<evidence type="ECO:0000313" key="1">
    <source>
        <dbReference type="EMBL" id="KAK7329287.1"/>
    </source>
</evidence>
<reference evidence="1 2" key="1">
    <citation type="submission" date="2024-01" db="EMBL/GenBank/DDBJ databases">
        <title>The genomes of 5 underutilized Papilionoideae crops provide insights into root nodulation and disease resistanc.</title>
        <authorList>
            <person name="Jiang F."/>
        </authorList>
    </citation>
    <scope>NUCLEOTIDE SEQUENCE [LARGE SCALE GENOMIC DNA]</scope>
    <source>
        <strain evidence="1">LVBAO_FW01</strain>
        <tissue evidence="1">Leaves</tissue>
    </source>
</reference>
<proteinExistence type="predicted"/>
<protein>
    <submittedName>
        <fullName evidence="1">Uncharacterized protein</fullName>
    </submittedName>
</protein>
<sequence length="126" mass="14464">MLPHFWDALNLALPRLRPPQSLLAPMTISERALPQPLCIETKLPESIWLKFQYDSRGQSRSGNLGQSSAKDRARPYLQGCVPHRLHDQYWLERLPCDQDCLSPECPDFPMPPLFLLSPYCDIAFVT</sequence>
<gene>
    <name evidence="1" type="ORF">VNO77_23442</name>
</gene>
<evidence type="ECO:0000313" key="2">
    <source>
        <dbReference type="Proteomes" id="UP001367508"/>
    </source>
</evidence>
<keyword evidence="2" id="KW-1185">Reference proteome</keyword>
<organism evidence="1 2">
    <name type="scientific">Canavalia gladiata</name>
    <name type="common">Sword bean</name>
    <name type="synonym">Dolichos gladiatus</name>
    <dbReference type="NCBI Taxonomy" id="3824"/>
    <lineage>
        <taxon>Eukaryota</taxon>
        <taxon>Viridiplantae</taxon>
        <taxon>Streptophyta</taxon>
        <taxon>Embryophyta</taxon>
        <taxon>Tracheophyta</taxon>
        <taxon>Spermatophyta</taxon>
        <taxon>Magnoliopsida</taxon>
        <taxon>eudicotyledons</taxon>
        <taxon>Gunneridae</taxon>
        <taxon>Pentapetalae</taxon>
        <taxon>rosids</taxon>
        <taxon>fabids</taxon>
        <taxon>Fabales</taxon>
        <taxon>Fabaceae</taxon>
        <taxon>Papilionoideae</taxon>
        <taxon>50 kb inversion clade</taxon>
        <taxon>NPAAA clade</taxon>
        <taxon>indigoferoid/millettioid clade</taxon>
        <taxon>Phaseoleae</taxon>
        <taxon>Canavalia</taxon>
    </lineage>
</organism>
<dbReference type="EMBL" id="JAYMYQ010000005">
    <property type="protein sequence ID" value="KAK7329287.1"/>
    <property type="molecule type" value="Genomic_DNA"/>
</dbReference>
<accession>A0AAN9L6X2</accession>
<dbReference type="AlphaFoldDB" id="A0AAN9L6X2"/>